<dbReference type="SUPFAM" id="SSF51182">
    <property type="entry name" value="RmlC-like cupins"/>
    <property type="match status" value="1"/>
</dbReference>
<dbReference type="InterPro" id="IPR011051">
    <property type="entry name" value="RmlC_Cupin_sf"/>
</dbReference>
<dbReference type="GO" id="GO:0043565">
    <property type="term" value="F:sequence-specific DNA binding"/>
    <property type="evidence" value="ECO:0007669"/>
    <property type="project" value="InterPro"/>
</dbReference>
<organism evidence="5 6">
    <name type="scientific">Cohnella phaseoli</name>
    <dbReference type="NCBI Taxonomy" id="456490"/>
    <lineage>
        <taxon>Bacteria</taxon>
        <taxon>Bacillati</taxon>
        <taxon>Bacillota</taxon>
        <taxon>Bacilli</taxon>
        <taxon>Bacillales</taxon>
        <taxon>Paenibacillaceae</taxon>
        <taxon>Cohnella</taxon>
    </lineage>
</organism>
<name>A0A3D9IU98_9BACL</name>
<dbReference type="AlphaFoldDB" id="A0A3D9IU98"/>
<dbReference type="PRINTS" id="PR00032">
    <property type="entry name" value="HTHARAC"/>
</dbReference>
<dbReference type="SUPFAM" id="SSF46689">
    <property type="entry name" value="Homeodomain-like"/>
    <property type="match status" value="2"/>
</dbReference>
<accession>A0A3D9IU98</accession>
<dbReference type="GO" id="GO:0003700">
    <property type="term" value="F:DNA-binding transcription factor activity"/>
    <property type="evidence" value="ECO:0007669"/>
    <property type="project" value="InterPro"/>
</dbReference>
<feature type="domain" description="HTH araC/xylS-type" evidence="4">
    <location>
        <begin position="211"/>
        <end position="309"/>
    </location>
</feature>
<dbReference type="PROSITE" id="PS00041">
    <property type="entry name" value="HTH_ARAC_FAMILY_1"/>
    <property type="match status" value="1"/>
</dbReference>
<gene>
    <name evidence="5" type="ORF">DFP98_12061</name>
</gene>
<keyword evidence="3" id="KW-0804">Transcription</keyword>
<dbReference type="RefSeq" id="WP_116062978.1">
    <property type="nucleotide sequence ID" value="NZ_QRDZ01000020.1"/>
</dbReference>
<evidence type="ECO:0000256" key="2">
    <source>
        <dbReference type="ARBA" id="ARBA00023125"/>
    </source>
</evidence>
<keyword evidence="2 5" id="KW-0238">DNA-binding</keyword>
<keyword evidence="1" id="KW-0805">Transcription regulation</keyword>
<dbReference type="InterPro" id="IPR009057">
    <property type="entry name" value="Homeodomain-like_sf"/>
</dbReference>
<dbReference type="Proteomes" id="UP000256977">
    <property type="component" value="Unassembled WGS sequence"/>
</dbReference>
<evidence type="ECO:0000313" key="6">
    <source>
        <dbReference type="Proteomes" id="UP000256977"/>
    </source>
</evidence>
<dbReference type="InterPro" id="IPR020449">
    <property type="entry name" value="Tscrpt_reg_AraC-type_HTH"/>
</dbReference>
<dbReference type="InterPro" id="IPR013096">
    <property type="entry name" value="Cupin_2"/>
</dbReference>
<dbReference type="Gene3D" id="1.10.10.60">
    <property type="entry name" value="Homeodomain-like"/>
    <property type="match status" value="2"/>
</dbReference>
<dbReference type="InterPro" id="IPR018060">
    <property type="entry name" value="HTH_AraC"/>
</dbReference>
<protein>
    <submittedName>
        <fullName evidence="5">AraC-like DNA-binding protein</fullName>
    </submittedName>
</protein>
<comment type="caution">
    <text evidence="5">The sequence shown here is derived from an EMBL/GenBank/DDBJ whole genome shotgun (WGS) entry which is preliminary data.</text>
</comment>
<proteinExistence type="predicted"/>
<dbReference type="EMBL" id="QRDZ01000020">
    <property type="protein sequence ID" value="RED65312.1"/>
    <property type="molecule type" value="Genomic_DNA"/>
</dbReference>
<reference evidence="5 6" key="1">
    <citation type="submission" date="2018-07" db="EMBL/GenBank/DDBJ databases">
        <title>Genomic Encyclopedia of Type Strains, Phase III (KMG-III): the genomes of soil and plant-associated and newly described type strains.</title>
        <authorList>
            <person name="Whitman W."/>
        </authorList>
    </citation>
    <scope>NUCLEOTIDE SEQUENCE [LARGE SCALE GENOMIC DNA]</scope>
    <source>
        <strain evidence="5 6">CECT 7287</strain>
    </source>
</reference>
<sequence>MEKLHVQHHSLMLPIIYHVGYEDREEEWEYPEAVHQGKVLNVQYDFSRNHYVRSLPFHLIVMVLKGSVTYRIGGDSYLAEENRVIHIPAHTPHHISATGVPLRYIWIHYQLLVPEQSIPIMPLSPGDEISVFKGAASFKEALPELPILMKPRNYYTIKSLMKSILEEVWAEKTGWLLASRSYFQSMIMHLYREVTVEEERKGTGIADPHIAVIIEHIHSSFASKLTVEGLAAKANLSLNYFISNFKKCTGFTPGEYVARVRIQYAKKLIREGIKTVSEISDMAGFESVSYFSRVFKKIEGLTPGEFKHTEV</sequence>
<dbReference type="Gene3D" id="2.60.120.10">
    <property type="entry name" value="Jelly Rolls"/>
    <property type="match status" value="1"/>
</dbReference>
<evidence type="ECO:0000259" key="4">
    <source>
        <dbReference type="PROSITE" id="PS01124"/>
    </source>
</evidence>
<dbReference type="InterPro" id="IPR018062">
    <property type="entry name" value="HTH_AraC-typ_CS"/>
</dbReference>
<dbReference type="SMART" id="SM00342">
    <property type="entry name" value="HTH_ARAC"/>
    <property type="match status" value="1"/>
</dbReference>
<dbReference type="Pfam" id="PF12833">
    <property type="entry name" value="HTH_18"/>
    <property type="match status" value="1"/>
</dbReference>
<evidence type="ECO:0000313" key="5">
    <source>
        <dbReference type="EMBL" id="RED65312.1"/>
    </source>
</evidence>
<dbReference type="PROSITE" id="PS01124">
    <property type="entry name" value="HTH_ARAC_FAMILY_2"/>
    <property type="match status" value="1"/>
</dbReference>
<keyword evidence="6" id="KW-1185">Reference proteome</keyword>
<dbReference type="PANTHER" id="PTHR43280">
    <property type="entry name" value="ARAC-FAMILY TRANSCRIPTIONAL REGULATOR"/>
    <property type="match status" value="1"/>
</dbReference>
<dbReference type="InterPro" id="IPR014710">
    <property type="entry name" value="RmlC-like_jellyroll"/>
</dbReference>
<evidence type="ECO:0000256" key="1">
    <source>
        <dbReference type="ARBA" id="ARBA00023015"/>
    </source>
</evidence>
<evidence type="ECO:0000256" key="3">
    <source>
        <dbReference type="ARBA" id="ARBA00023163"/>
    </source>
</evidence>
<dbReference type="Pfam" id="PF07883">
    <property type="entry name" value="Cupin_2"/>
    <property type="match status" value="1"/>
</dbReference>
<dbReference type="PANTHER" id="PTHR43280:SF28">
    <property type="entry name" value="HTH-TYPE TRANSCRIPTIONAL ACTIVATOR RHAS"/>
    <property type="match status" value="1"/>
</dbReference>